<evidence type="ECO:0000256" key="6">
    <source>
        <dbReference type="ARBA" id="ARBA00023069"/>
    </source>
</evidence>
<comment type="similarity">
    <text evidence="2">Belongs to the TTC30/dfy-1/fleer family.</text>
</comment>
<dbReference type="InterPro" id="IPR011990">
    <property type="entry name" value="TPR-like_helical_dom_sf"/>
</dbReference>
<keyword evidence="11" id="KW-1185">Reference proteome</keyword>
<dbReference type="EMBL" id="UYRS01000137">
    <property type="protein sequence ID" value="VDK21993.1"/>
    <property type="molecule type" value="Genomic_DNA"/>
</dbReference>
<dbReference type="OrthoDB" id="6256432at2759"/>
<sequence>MPSKIQKTSSCRLPIMVAQISEGNFTSTIYGYIKEKKYNEAIEVLTLQRYAHPNSRAALSLLAFSYFQTQDFVQASDCYEQLSQLCPKHPTYRLHFALCLHRAGLNEAAMQVAASLAAETEQSESKERVVKLQAAIRYSGDDVAGTAAFVHQCSSEDPDTGINVGCLLYREGKYGEACKRFQQSLSIVGFQSTLAYNVALCCYQMKQYAQALKYIADIIERGIHDHPELGVGMITEGLEVRSVGNTTTLHETALVETFNLKAAIEYNLGNLTAAREALTDMPPRSEEELDHITLHNQALMNMDIAPAAGFHKLQFLLQQPTFPRETFTNLLLLYIKYEYFDLAADVMAENSALAYEYLAPELHDFIEAVIMRQSAPQDAYNRLDQMSGKCTEHLRNLTKRIQEARKAMDDEALKVAVNEYDMTIEKYIPILMQQAKIYWDAQNYQQVERIFRKSVEFCNDHETWKLNVAHVLFMQENKYREASEFYEPIVRRHFESLMSISAIISANLCVTYIMTGENADAEKLMRKLEKEEEAAAYEETSFGPSGGGGGERKVFHLCIVNLVIGTLYCTRGNYDFGISRVIRSLEPYQKKLGTDTWYYAKRCFLSMVENMAKHMIMIKDSVLMDCLDFLEHCEIYGRNVKVFADQPLEGAQIHPGQNTVTCSNDEIGLLRSRGQDADATSLVLDNAITSPAAAITTPVEGTRLARGRTLASEIDWYRHRVEALVHFLDRMAPQWWDHMHPFGEGAKLVRRPSRTADKLRAVHDRLVARLARLTPRMIVSVTNAVISIEEAEVVSVLPPSLMHVCSAARAVETNAIGVEKQLITIFAFVRRLSEIECMKQQIILYAMDWIKADGNDLRVRAQRLERLAQHIQPCLIENHEGVAALIRHYFRRRSSPKGDEKIRQIFDSSDDAEMQLKYAFNAVTADNIYSTNRLIMELIESNRPGGSSMEAFTDQSSRKPSFENLIGRSIKEMHDWTNRYTGDDAGSTINSFNVSTRWLRFGKTALFGENLEPKSLEYDFHDYSEEEQEGIDIGEIRQRVLADLSRREAEANSTGMTGVVNQQYLHTPVPMKAGLSGGASFSTGEGHQLCKDGSRKTLWNDMPKTADSQRVRAGVRHLLSSDFQNR</sequence>
<dbReference type="SUPFAM" id="SSF48452">
    <property type="entry name" value="TPR-like"/>
    <property type="match status" value="2"/>
</dbReference>
<keyword evidence="4" id="KW-0970">Cilium biogenesis/degradation</keyword>
<gene>
    <name evidence="10" type="ORF">TASK_LOCUS845</name>
</gene>
<dbReference type="Proteomes" id="UP000282613">
    <property type="component" value="Unassembled WGS sequence"/>
</dbReference>
<evidence type="ECO:0000256" key="5">
    <source>
        <dbReference type="ARBA" id="ARBA00022803"/>
    </source>
</evidence>
<proteinExistence type="inferred from homology"/>
<dbReference type="InterPro" id="IPR043799">
    <property type="entry name" value="DUF5738"/>
</dbReference>
<dbReference type="GO" id="GO:0042073">
    <property type="term" value="P:intraciliary transport"/>
    <property type="evidence" value="ECO:0007669"/>
    <property type="project" value="TreeGrafter"/>
</dbReference>
<evidence type="ECO:0000256" key="1">
    <source>
        <dbReference type="ARBA" id="ARBA00004138"/>
    </source>
</evidence>
<comment type="subcellular location">
    <subcellularLocation>
        <location evidence="1">Cell projection</location>
        <location evidence="1">Cilium</location>
    </subcellularLocation>
</comment>
<organism evidence="12">
    <name type="scientific">Taenia asiatica</name>
    <name type="common">Asian tapeworm</name>
    <dbReference type="NCBI Taxonomy" id="60517"/>
    <lineage>
        <taxon>Eukaryota</taxon>
        <taxon>Metazoa</taxon>
        <taxon>Spiralia</taxon>
        <taxon>Lophotrochozoa</taxon>
        <taxon>Platyhelminthes</taxon>
        <taxon>Cestoda</taxon>
        <taxon>Eucestoda</taxon>
        <taxon>Cyclophyllidea</taxon>
        <taxon>Taeniidae</taxon>
        <taxon>Taenia</taxon>
    </lineage>
</organism>
<dbReference type="SMART" id="SM00028">
    <property type="entry name" value="TPR"/>
    <property type="match status" value="4"/>
</dbReference>
<feature type="domain" description="DUF5738" evidence="9">
    <location>
        <begin position="701"/>
        <end position="942"/>
    </location>
</feature>
<keyword evidence="6" id="KW-0969">Cilium</keyword>
<keyword evidence="5" id="KW-0802">TPR repeat</keyword>
<dbReference type="GO" id="GO:0030992">
    <property type="term" value="C:intraciliary transport particle B"/>
    <property type="evidence" value="ECO:0007669"/>
    <property type="project" value="TreeGrafter"/>
</dbReference>
<evidence type="ECO:0000313" key="10">
    <source>
        <dbReference type="EMBL" id="VDK21993.1"/>
    </source>
</evidence>
<dbReference type="InterPro" id="IPR039941">
    <property type="entry name" value="TT30"/>
</dbReference>
<reference evidence="10 11" key="2">
    <citation type="submission" date="2018-11" db="EMBL/GenBank/DDBJ databases">
        <authorList>
            <consortium name="Pathogen Informatics"/>
        </authorList>
    </citation>
    <scope>NUCLEOTIDE SEQUENCE [LARGE SCALE GENOMIC DNA]</scope>
</reference>
<dbReference type="GO" id="GO:0005879">
    <property type="term" value="C:axonemal microtubule"/>
    <property type="evidence" value="ECO:0007669"/>
    <property type="project" value="TreeGrafter"/>
</dbReference>
<dbReference type="GO" id="GO:0120170">
    <property type="term" value="F:intraciliary transport particle B binding"/>
    <property type="evidence" value="ECO:0007669"/>
    <property type="project" value="TreeGrafter"/>
</dbReference>
<dbReference type="AlphaFoldDB" id="A0A0R3VU73"/>
<evidence type="ECO:0000256" key="7">
    <source>
        <dbReference type="ARBA" id="ARBA00023273"/>
    </source>
</evidence>
<evidence type="ECO:0000313" key="12">
    <source>
        <dbReference type="WBParaSite" id="TASK_0000084401-mRNA-1"/>
    </source>
</evidence>
<evidence type="ECO:0000256" key="2">
    <source>
        <dbReference type="ARBA" id="ARBA00009522"/>
    </source>
</evidence>
<dbReference type="InterPro" id="IPR019734">
    <property type="entry name" value="TPR_rpt"/>
</dbReference>
<protein>
    <submittedName>
        <fullName evidence="12">DUF5738 domain-containing protein</fullName>
    </submittedName>
</protein>
<accession>A0A0R3VU73</accession>
<evidence type="ECO:0000256" key="4">
    <source>
        <dbReference type="ARBA" id="ARBA00022794"/>
    </source>
</evidence>
<keyword evidence="7" id="KW-0966">Cell projection</keyword>
<dbReference type="PANTHER" id="PTHR20931:SF0">
    <property type="entry name" value="TETRATRICOPEPTIDE REPEAT PROTEIN 30"/>
    <property type="match status" value="1"/>
</dbReference>
<dbReference type="STRING" id="60517.A0A0R3VU73"/>
<dbReference type="PANTHER" id="PTHR20931">
    <property type="entry name" value="TETRATRICOPEPTIDE REPEAT PROTEIN 30"/>
    <property type="match status" value="1"/>
</dbReference>
<dbReference type="FunFam" id="1.25.40.10:FF:000186">
    <property type="entry name" value="Tetratricopeptide repeat domain 30A"/>
    <property type="match status" value="1"/>
</dbReference>
<reference evidence="12" key="1">
    <citation type="submission" date="2017-02" db="UniProtKB">
        <authorList>
            <consortium name="WormBaseParasite"/>
        </authorList>
    </citation>
    <scope>IDENTIFICATION</scope>
</reference>
<evidence type="ECO:0000256" key="3">
    <source>
        <dbReference type="ARBA" id="ARBA00022737"/>
    </source>
</evidence>
<evidence type="ECO:0000259" key="9">
    <source>
        <dbReference type="Pfam" id="PF19009"/>
    </source>
</evidence>
<feature type="region of interest" description="Disordered" evidence="8">
    <location>
        <begin position="1076"/>
        <end position="1113"/>
    </location>
</feature>
<dbReference type="WBParaSite" id="TASK_0000084401-mRNA-1">
    <property type="protein sequence ID" value="TASK_0000084401-mRNA-1"/>
    <property type="gene ID" value="TASK_0000084401"/>
</dbReference>
<dbReference type="Pfam" id="PF19009">
    <property type="entry name" value="DUF5738"/>
    <property type="match status" value="1"/>
</dbReference>
<keyword evidence="3" id="KW-0677">Repeat</keyword>
<evidence type="ECO:0000256" key="8">
    <source>
        <dbReference type="SAM" id="MobiDB-lite"/>
    </source>
</evidence>
<name>A0A0R3VU73_TAEAS</name>
<evidence type="ECO:0000313" key="11">
    <source>
        <dbReference type="Proteomes" id="UP000282613"/>
    </source>
</evidence>
<dbReference type="Gene3D" id="1.25.40.10">
    <property type="entry name" value="Tetratricopeptide repeat domain"/>
    <property type="match status" value="3"/>
</dbReference>